<evidence type="ECO:0000313" key="2">
    <source>
        <dbReference type="EMBL" id="MCK8676424.1"/>
    </source>
</evidence>
<feature type="region of interest" description="Disordered" evidence="1">
    <location>
        <begin position="36"/>
        <end position="69"/>
    </location>
</feature>
<sequence>MDPALIAIATASANALVTLMTTDLWDRAKEGVARALRRTTEADPEALLEDSRTELGQASARGDSEETVAEMQQMWRGKFRRLLAEHPEAADDLLFLKQLHNEIDNGGENRGSTNISQSATSRDSSRIYQMGTGVQNNN</sequence>
<feature type="region of interest" description="Disordered" evidence="1">
    <location>
        <begin position="103"/>
        <end position="138"/>
    </location>
</feature>
<dbReference type="EMBL" id="JALPTH010000002">
    <property type="protein sequence ID" value="MCK8676424.1"/>
    <property type="molecule type" value="Genomic_DNA"/>
</dbReference>
<evidence type="ECO:0000256" key="1">
    <source>
        <dbReference type="SAM" id="MobiDB-lite"/>
    </source>
</evidence>
<comment type="caution">
    <text evidence="2">The sequence shown here is derived from an EMBL/GenBank/DDBJ whole genome shotgun (WGS) entry which is preliminary data.</text>
</comment>
<reference evidence="2 3" key="1">
    <citation type="submission" date="2022-04" db="EMBL/GenBank/DDBJ databases">
        <title>Streptomyces sp. nov. LCR6-01 isolated from Lichen of Dirinaria sp.</title>
        <authorList>
            <person name="Kanchanasin P."/>
            <person name="Tanasupawat S."/>
            <person name="Phongsopitanun W."/>
        </authorList>
    </citation>
    <scope>NUCLEOTIDE SEQUENCE [LARGE SCALE GENOMIC DNA]</scope>
    <source>
        <strain evidence="2 3">LCR6-01</strain>
    </source>
</reference>
<feature type="compositionally biased region" description="Polar residues" evidence="1">
    <location>
        <begin position="110"/>
        <end position="122"/>
    </location>
</feature>
<accession>A0ABT0I538</accession>
<name>A0ABT0I538_9ACTN</name>
<evidence type="ECO:0000313" key="3">
    <source>
        <dbReference type="Proteomes" id="UP001522868"/>
    </source>
</evidence>
<dbReference type="Proteomes" id="UP001522868">
    <property type="component" value="Unassembled WGS sequence"/>
</dbReference>
<keyword evidence="3" id="KW-1185">Reference proteome</keyword>
<gene>
    <name evidence="2" type="ORF">M1O15_03135</name>
</gene>
<proteinExistence type="predicted"/>
<protein>
    <submittedName>
        <fullName evidence="2">Uncharacterized protein</fullName>
    </submittedName>
</protein>
<dbReference type="RefSeq" id="WP_248631600.1">
    <property type="nucleotide sequence ID" value="NZ_JALPTH010000002.1"/>
</dbReference>
<organism evidence="2 3">
    <name type="scientific">Streptomyces lichenis</name>
    <dbReference type="NCBI Taxonomy" id="2306967"/>
    <lineage>
        <taxon>Bacteria</taxon>
        <taxon>Bacillati</taxon>
        <taxon>Actinomycetota</taxon>
        <taxon>Actinomycetes</taxon>
        <taxon>Kitasatosporales</taxon>
        <taxon>Streptomycetaceae</taxon>
        <taxon>Streptomyces</taxon>
    </lineage>
</organism>